<comment type="caution">
    <text evidence="2">The sequence shown here is derived from an EMBL/GenBank/DDBJ whole genome shotgun (WGS) entry which is preliminary data.</text>
</comment>
<keyword evidence="3" id="KW-1185">Reference proteome</keyword>
<reference evidence="3" key="1">
    <citation type="journal article" date="2019" name="Int. J. Syst. Evol. Microbiol.">
        <title>The Global Catalogue of Microorganisms (GCM) 10K type strain sequencing project: providing services to taxonomists for standard genome sequencing and annotation.</title>
        <authorList>
            <consortium name="The Broad Institute Genomics Platform"/>
            <consortium name="The Broad Institute Genome Sequencing Center for Infectious Disease"/>
            <person name="Wu L."/>
            <person name="Ma J."/>
        </authorList>
    </citation>
    <scope>NUCLEOTIDE SEQUENCE [LARGE SCALE GENOMIC DNA]</scope>
    <source>
        <strain evidence="3">CGMCC-1.15741</strain>
    </source>
</reference>
<evidence type="ECO:0000313" key="3">
    <source>
        <dbReference type="Proteomes" id="UP001596303"/>
    </source>
</evidence>
<dbReference type="EMBL" id="JBHSSW010000007">
    <property type="protein sequence ID" value="MFC6197769.1"/>
    <property type="molecule type" value="Genomic_DNA"/>
</dbReference>
<sequence>MKLSASQAAQAVGKSVPTITRAIKSGKLSAERLSQGRYAIDPAELHRVWPALTRNGNTLDNMLGDETPRETSLLEAEVLALHAKIAALEAERDRERSQLSETIDDLRRRLDAESTERRALTAQITDQRDKSARRPRGIRAWLSKNSS</sequence>
<organism evidence="2 3">
    <name type="scientific">Ponticaulis profundi</name>
    <dbReference type="NCBI Taxonomy" id="2665222"/>
    <lineage>
        <taxon>Bacteria</taxon>
        <taxon>Pseudomonadati</taxon>
        <taxon>Pseudomonadota</taxon>
        <taxon>Alphaproteobacteria</taxon>
        <taxon>Hyphomonadales</taxon>
        <taxon>Hyphomonadaceae</taxon>
        <taxon>Ponticaulis</taxon>
    </lineage>
</organism>
<proteinExistence type="predicted"/>
<gene>
    <name evidence="2" type="ORF">ACFQDM_06745</name>
</gene>
<evidence type="ECO:0000256" key="1">
    <source>
        <dbReference type="SAM" id="Coils"/>
    </source>
</evidence>
<feature type="coiled-coil region" evidence="1">
    <location>
        <begin position="78"/>
        <end position="123"/>
    </location>
</feature>
<protein>
    <recommendedName>
        <fullName evidence="4">Helix-turn-helix domain-containing protein</fullName>
    </recommendedName>
</protein>
<accession>A0ABW1S8L2</accession>
<evidence type="ECO:0008006" key="4">
    <source>
        <dbReference type="Google" id="ProtNLM"/>
    </source>
</evidence>
<name>A0ABW1S8L2_9PROT</name>
<evidence type="ECO:0000313" key="2">
    <source>
        <dbReference type="EMBL" id="MFC6197769.1"/>
    </source>
</evidence>
<keyword evidence="1" id="KW-0175">Coiled coil</keyword>
<dbReference type="RefSeq" id="WP_377377154.1">
    <property type="nucleotide sequence ID" value="NZ_JBHSSW010000007.1"/>
</dbReference>
<dbReference type="Proteomes" id="UP001596303">
    <property type="component" value="Unassembled WGS sequence"/>
</dbReference>